<reference evidence="3 4" key="1">
    <citation type="journal article" date="2009" name="J. Bacteriol.">
        <title>Complete genome sequence of Robiginitalea biformata HTCC2501.</title>
        <authorList>
            <person name="Oh H.M."/>
            <person name="Giovannoni S.J."/>
            <person name="Lee K."/>
            <person name="Ferriera S."/>
            <person name="Johnson J."/>
            <person name="Cho J.C."/>
        </authorList>
    </citation>
    <scope>NUCLEOTIDE SEQUENCE [LARGE SCALE GENOMIC DNA]</scope>
    <source>
        <strain evidence="4">ATCC BAA-864 / HTCC2501 / KCTC 12146</strain>
    </source>
</reference>
<dbReference type="PRINTS" id="PR00420">
    <property type="entry name" value="RNGMNOXGNASE"/>
</dbReference>
<dbReference type="SUPFAM" id="SSF69572">
    <property type="entry name" value="Activating enzymes of the ubiquitin-like proteins"/>
    <property type="match status" value="1"/>
</dbReference>
<dbReference type="Proteomes" id="UP000009049">
    <property type="component" value="Chromosome"/>
</dbReference>
<feature type="domain" description="Rhodanese" evidence="2">
    <location>
        <begin position="271"/>
        <end position="335"/>
    </location>
</feature>
<dbReference type="InterPro" id="IPR001763">
    <property type="entry name" value="Rhodanese-like_dom"/>
</dbReference>
<dbReference type="CDD" id="cd00757">
    <property type="entry name" value="ThiF_MoeB_HesA_family"/>
    <property type="match status" value="1"/>
</dbReference>
<dbReference type="InterPro" id="IPR000594">
    <property type="entry name" value="ThiF_NAD_FAD-bd"/>
</dbReference>
<proteinExistence type="inferred from homology"/>
<dbReference type="EMBL" id="CP001712">
    <property type="protein sequence ID" value="EAR15633.1"/>
    <property type="molecule type" value="Genomic_DNA"/>
</dbReference>
<dbReference type="InterPro" id="IPR045886">
    <property type="entry name" value="ThiF/MoeB/HesA"/>
</dbReference>
<dbReference type="PROSITE" id="PS50206">
    <property type="entry name" value="RHODANESE_3"/>
    <property type="match status" value="1"/>
</dbReference>
<dbReference type="FunFam" id="3.40.50.720:FF:000080">
    <property type="entry name" value="Thiazole biosynthesis adenylyltransferase ThiF"/>
    <property type="match status" value="1"/>
</dbReference>
<dbReference type="PANTHER" id="PTHR10953">
    <property type="entry name" value="UBIQUITIN-ACTIVATING ENZYME E1"/>
    <property type="match status" value="1"/>
</dbReference>
<dbReference type="GO" id="GO:0005829">
    <property type="term" value="C:cytosol"/>
    <property type="evidence" value="ECO:0007669"/>
    <property type="project" value="TreeGrafter"/>
</dbReference>
<name>A4CL84_ROBBH</name>
<dbReference type="CDD" id="cd00158">
    <property type="entry name" value="RHOD"/>
    <property type="match status" value="1"/>
</dbReference>
<sequence>MSADRYDRQTRLEDFGPEGQRALSEAAVLIIGAGGLGVPAATYLNAMGIGRLGLVDGDVVETSNLHRQPAYGPASVGMAKVRELEKVLRAQNPDTQLDIRDTFLNPTNALELIGNYDLVVDATDNLPTRFLVDDACLMLGIPWVYGALHGFEGQVSVFNYRGGPTYRCLFPVPPPAGEIPDCDTLGTLGVLPGLIGTMQALEAVKAICGQEGVCAGKLLLYDARKQQTLHIAIQKDANRTVPDDLSATYQLSCEGKPDAVSGSEYLRLRKEGAAHLLVDVREPGEFESHHLDGARNIPMKRIASDAPDFSSGNPVYLICETGPRSRRACRELQSRWPSTPFFWISGGMRQLKVESQ</sequence>
<dbReference type="eggNOG" id="COG0607">
    <property type="taxonomic scope" value="Bacteria"/>
</dbReference>
<dbReference type="InterPro" id="IPR035985">
    <property type="entry name" value="Ubiquitin-activating_enz"/>
</dbReference>
<accession>A4CL84</accession>
<evidence type="ECO:0000313" key="4">
    <source>
        <dbReference type="Proteomes" id="UP000009049"/>
    </source>
</evidence>
<dbReference type="InterPro" id="IPR036873">
    <property type="entry name" value="Rhodanese-like_dom_sf"/>
</dbReference>
<dbReference type="GO" id="GO:0004792">
    <property type="term" value="F:thiosulfate-cyanide sulfurtransferase activity"/>
    <property type="evidence" value="ECO:0007669"/>
    <property type="project" value="TreeGrafter"/>
</dbReference>
<dbReference type="GO" id="GO:0008146">
    <property type="term" value="F:sulfotransferase activity"/>
    <property type="evidence" value="ECO:0007669"/>
    <property type="project" value="TreeGrafter"/>
</dbReference>
<evidence type="ECO:0000259" key="2">
    <source>
        <dbReference type="PROSITE" id="PS50206"/>
    </source>
</evidence>
<dbReference type="Pfam" id="PF00581">
    <property type="entry name" value="Rhodanese"/>
    <property type="match status" value="1"/>
</dbReference>
<dbReference type="AlphaFoldDB" id="A4CL84"/>
<dbReference type="GO" id="GO:0016779">
    <property type="term" value="F:nucleotidyltransferase activity"/>
    <property type="evidence" value="ECO:0007669"/>
    <property type="project" value="TreeGrafter"/>
</dbReference>
<evidence type="ECO:0000313" key="3">
    <source>
        <dbReference type="EMBL" id="EAR15633.1"/>
    </source>
</evidence>
<organism evidence="3 4">
    <name type="scientific">Robiginitalea biformata (strain ATCC BAA-864 / DSM 15991 / KCTC 12146 / HTCC2501)</name>
    <dbReference type="NCBI Taxonomy" id="313596"/>
    <lineage>
        <taxon>Bacteria</taxon>
        <taxon>Pseudomonadati</taxon>
        <taxon>Bacteroidota</taxon>
        <taxon>Flavobacteriia</taxon>
        <taxon>Flavobacteriales</taxon>
        <taxon>Flavobacteriaceae</taxon>
        <taxon>Robiginitalea</taxon>
    </lineage>
</organism>
<dbReference type="Pfam" id="PF00899">
    <property type="entry name" value="ThiF"/>
    <property type="match status" value="1"/>
</dbReference>
<keyword evidence="4" id="KW-1185">Reference proteome</keyword>
<dbReference type="GO" id="GO:0008641">
    <property type="term" value="F:ubiquitin-like modifier activating enzyme activity"/>
    <property type="evidence" value="ECO:0007669"/>
    <property type="project" value="InterPro"/>
</dbReference>
<dbReference type="HOGENOM" id="CLU_013325_1_0_10"/>
<dbReference type="SMART" id="SM00450">
    <property type="entry name" value="RHOD"/>
    <property type="match status" value="1"/>
</dbReference>
<dbReference type="PANTHER" id="PTHR10953:SF102">
    <property type="entry name" value="ADENYLYLTRANSFERASE AND SULFURTRANSFERASE MOCS3"/>
    <property type="match status" value="1"/>
</dbReference>
<comment type="similarity">
    <text evidence="1">Belongs to the HesA/MoeB/ThiF family.</text>
</comment>
<evidence type="ECO:0000256" key="1">
    <source>
        <dbReference type="ARBA" id="ARBA00009919"/>
    </source>
</evidence>
<dbReference type="OrthoDB" id="9804286at2"/>
<dbReference type="eggNOG" id="COG0476">
    <property type="taxonomic scope" value="Bacteria"/>
</dbReference>
<dbReference type="Gene3D" id="3.40.250.10">
    <property type="entry name" value="Rhodanese-like domain"/>
    <property type="match status" value="1"/>
</dbReference>
<protein>
    <submittedName>
        <fullName evidence="3">Molybdopterin biosynthesis protein MoeB</fullName>
    </submittedName>
</protein>
<dbReference type="KEGG" id="rbi:RB2501_14934"/>
<gene>
    <name evidence="3" type="ordered locus">RB2501_14934</name>
</gene>
<dbReference type="STRING" id="313596.RB2501_14934"/>
<dbReference type="RefSeq" id="WP_015754949.1">
    <property type="nucleotide sequence ID" value="NC_013222.1"/>
</dbReference>
<dbReference type="Gene3D" id="3.40.50.720">
    <property type="entry name" value="NAD(P)-binding Rossmann-like Domain"/>
    <property type="match status" value="1"/>
</dbReference>